<evidence type="ECO:0000256" key="5">
    <source>
        <dbReference type="ARBA" id="ARBA00022946"/>
    </source>
</evidence>
<dbReference type="OrthoDB" id="186013at2759"/>
<evidence type="ECO:0000256" key="7">
    <source>
        <dbReference type="ARBA" id="ARBA00023002"/>
    </source>
</evidence>
<gene>
    <name evidence="11" type="ORF">DL89DRAFT_321726</name>
</gene>
<dbReference type="Gene3D" id="1.10.442.10">
    <property type="entry name" value="Cytochrome c oxidase subunit IV"/>
    <property type="match status" value="1"/>
</dbReference>
<evidence type="ECO:0000256" key="4">
    <source>
        <dbReference type="ARBA" id="ARBA00022792"/>
    </source>
</evidence>
<dbReference type="Pfam" id="PF02936">
    <property type="entry name" value="COX4"/>
    <property type="match status" value="1"/>
</dbReference>
<keyword evidence="5" id="KW-0809">Transit peptide</keyword>
<dbReference type="Proteomes" id="UP000193922">
    <property type="component" value="Unassembled WGS sequence"/>
</dbReference>
<keyword evidence="3 10" id="KW-0812">Transmembrane</keyword>
<dbReference type="PANTHER" id="PTHR10707:SF10">
    <property type="entry name" value="CYTOCHROME C OXIDASE SUBUNIT 4"/>
    <property type="match status" value="1"/>
</dbReference>
<reference evidence="11 12" key="1">
    <citation type="submission" date="2016-07" db="EMBL/GenBank/DDBJ databases">
        <title>Pervasive Adenine N6-methylation of Active Genes in Fungi.</title>
        <authorList>
            <consortium name="DOE Joint Genome Institute"/>
            <person name="Mondo S.J."/>
            <person name="Dannebaum R.O."/>
            <person name="Kuo R.C."/>
            <person name="Labutti K."/>
            <person name="Haridas S."/>
            <person name="Kuo A."/>
            <person name="Salamov A."/>
            <person name="Ahrendt S.R."/>
            <person name="Lipzen A."/>
            <person name="Sullivan W."/>
            <person name="Andreopoulos W.B."/>
            <person name="Clum A."/>
            <person name="Lindquist E."/>
            <person name="Daum C."/>
            <person name="Ramamoorthy G.K."/>
            <person name="Gryganskyi A."/>
            <person name="Culley D."/>
            <person name="Magnuson J.K."/>
            <person name="James T.Y."/>
            <person name="O'Malley M.A."/>
            <person name="Stajich J.E."/>
            <person name="Spatafora J.W."/>
            <person name="Visel A."/>
            <person name="Grigoriev I.V."/>
        </authorList>
    </citation>
    <scope>NUCLEOTIDE SEQUENCE [LARGE SCALE GENOMIC DNA]</scope>
    <source>
        <strain evidence="11 12">ATCC 12442</strain>
    </source>
</reference>
<evidence type="ECO:0000256" key="2">
    <source>
        <dbReference type="ARBA" id="ARBA00008135"/>
    </source>
</evidence>
<evidence type="ECO:0000256" key="9">
    <source>
        <dbReference type="ARBA" id="ARBA00023136"/>
    </source>
</evidence>
<accession>A0A1Y1WCX7</accession>
<organism evidence="11 12">
    <name type="scientific">Linderina pennispora</name>
    <dbReference type="NCBI Taxonomy" id="61395"/>
    <lineage>
        <taxon>Eukaryota</taxon>
        <taxon>Fungi</taxon>
        <taxon>Fungi incertae sedis</taxon>
        <taxon>Zoopagomycota</taxon>
        <taxon>Kickxellomycotina</taxon>
        <taxon>Kickxellomycetes</taxon>
        <taxon>Kickxellales</taxon>
        <taxon>Kickxellaceae</taxon>
        <taxon>Linderina</taxon>
    </lineage>
</organism>
<keyword evidence="8" id="KW-0496">Mitochondrion</keyword>
<evidence type="ECO:0000256" key="3">
    <source>
        <dbReference type="ARBA" id="ARBA00022692"/>
    </source>
</evidence>
<keyword evidence="7" id="KW-0560">Oxidoreductase</keyword>
<keyword evidence="9 10" id="KW-0472">Membrane</keyword>
<evidence type="ECO:0000313" key="11">
    <source>
        <dbReference type="EMBL" id="ORX71381.1"/>
    </source>
</evidence>
<sequence>MFRNAAVRAAQLSGRRFQSTASAPVLAQAEQTFATLPKTEQVQVIKRLNEVMKGDWTKVSAEDKKAIYYATYGPHNYRRPHVKKGDNMKVAIGVIATIAVSFTISSLVRSSVPKQRTLNKEWQEASNEIAREANMNPISGISSEGYAGKGFVQHD</sequence>
<keyword evidence="4" id="KW-0999">Mitochondrion inner membrane</keyword>
<evidence type="ECO:0000256" key="8">
    <source>
        <dbReference type="ARBA" id="ARBA00023128"/>
    </source>
</evidence>
<keyword evidence="6 10" id="KW-1133">Transmembrane helix</keyword>
<comment type="subcellular location">
    <subcellularLocation>
        <location evidence="1">Mitochondrion inner membrane</location>
        <topology evidence="1">Single-pass membrane protein</topology>
    </subcellularLocation>
</comment>
<keyword evidence="12" id="KW-1185">Reference proteome</keyword>
<dbReference type="SUPFAM" id="SSF81406">
    <property type="entry name" value="Mitochondrial cytochrome c oxidase subunit IV"/>
    <property type="match status" value="1"/>
</dbReference>
<dbReference type="STRING" id="61395.A0A1Y1WCX7"/>
<evidence type="ECO:0000256" key="10">
    <source>
        <dbReference type="SAM" id="Phobius"/>
    </source>
</evidence>
<dbReference type="PANTHER" id="PTHR10707">
    <property type="entry name" value="CYTOCHROME C OXIDASE SUBUNIT IV"/>
    <property type="match status" value="1"/>
</dbReference>
<dbReference type="GO" id="GO:0045277">
    <property type="term" value="C:respiratory chain complex IV"/>
    <property type="evidence" value="ECO:0007669"/>
    <property type="project" value="InterPro"/>
</dbReference>
<proteinExistence type="inferred from homology"/>
<dbReference type="EMBL" id="MCFD01000004">
    <property type="protein sequence ID" value="ORX71381.1"/>
    <property type="molecule type" value="Genomic_DNA"/>
</dbReference>
<feature type="transmembrane region" description="Helical" evidence="10">
    <location>
        <begin position="88"/>
        <end position="108"/>
    </location>
</feature>
<dbReference type="GO" id="GO:0016491">
    <property type="term" value="F:oxidoreductase activity"/>
    <property type="evidence" value="ECO:0007669"/>
    <property type="project" value="UniProtKB-KW"/>
</dbReference>
<dbReference type="GO" id="GO:0005743">
    <property type="term" value="C:mitochondrial inner membrane"/>
    <property type="evidence" value="ECO:0007669"/>
    <property type="project" value="UniProtKB-SubCell"/>
</dbReference>
<evidence type="ECO:0000256" key="6">
    <source>
        <dbReference type="ARBA" id="ARBA00022989"/>
    </source>
</evidence>
<dbReference type="GO" id="GO:0006123">
    <property type="term" value="P:mitochondrial electron transport, cytochrome c to oxygen"/>
    <property type="evidence" value="ECO:0007669"/>
    <property type="project" value="InterPro"/>
</dbReference>
<comment type="caution">
    <text evidence="11">The sequence shown here is derived from an EMBL/GenBank/DDBJ whole genome shotgun (WGS) entry which is preliminary data.</text>
</comment>
<evidence type="ECO:0000256" key="1">
    <source>
        <dbReference type="ARBA" id="ARBA00004434"/>
    </source>
</evidence>
<dbReference type="RefSeq" id="XP_040744896.1">
    <property type="nucleotide sequence ID" value="XM_040891299.1"/>
</dbReference>
<evidence type="ECO:0000313" key="12">
    <source>
        <dbReference type="Proteomes" id="UP000193922"/>
    </source>
</evidence>
<dbReference type="AlphaFoldDB" id="A0A1Y1WCX7"/>
<protein>
    <submittedName>
        <fullName evidence="11">Cytochrome c oxidase subunit V</fullName>
    </submittedName>
</protein>
<dbReference type="InterPro" id="IPR036639">
    <property type="entry name" value="Cyt_c_oxidase_su4_sf"/>
</dbReference>
<dbReference type="InterPro" id="IPR004203">
    <property type="entry name" value="Cyt_c_oxidase_su4_fam"/>
</dbReference>
<dbReference type="GeneID" id="63807947"/>
<comment type="similarity">
    <text evidence="2">Belongs to the cytochrome c oxidase IV family.</text>
</comment>
<name>A0A1Y1WCX7_9FUNG</name>